<keyword evidence="3" id="KW-0597">Phosphoprotein</keyword>
<dbReference type="STRING" id="1173027.Mic7113_1414"/>
<evidence type="ECO:0000256" key="3">
    <source>
        <dbReference type="ARBA" id="ARBA00022553"/>
    </source>
</evidence>
<evidence type="ECO:0000256" key="5">
    <source>
        <dbReference type="ARBA" id="ARBA00022777"/>
    </source>
</evidence>
<dbReference type="Pfam" id="PF02518">
    <property type="entry name" value="HATPase_c"/>
    <property type="match status" value="1"/>
</dbReference>
<dbReference type="InterPro" id="IPR035965">
    <property type="entry name" value="PAS-like_dom_sf"/>
</dbReference>
<accession>K9WAN4</accession>
<dbReference type="AlphaFoldDB" id="K9WAN4"/>
<dbReference type="PANTHER" id="PTHR45453">
    <property type="entry name" value="PHOSPHATE REGULON SENSOR PROTEIN PHOR"/>
    <property type="match status" value="1"/>
</dbReference>
<dbReference type="SMART" id="SM00387">
    <property type="entry name" value="HATPase_c"/>
    <property type="match status" value="1"/>
</dbReference>
<dbReference type="InterPro" id="IPR005467">
    <property type="entry name" value="His_kinase_dom"/>
</dbReference>
<reference evidence="9 10" key="1">
    <citation type="submission" date="2012-06" db="EMBL/GenBank/DDBJ databases">
        <title>Finished chromosome of genome of Microcoleus sp. PCC 7113.</title>
        <authorList>
            <consortium name="US DOE Joint Genome Institute"/>
            <person name="Gugger M."/>
            <person name="Coursin T."/>
            <person name="Rippka R."/>
            <person name="Tandeau De Marsac N."/>
            <person name="Huntemann M."/>
            <person name="Wei C.-L."/>
            <person name="Han J."/>
            <person name="Detter J.C."/>
            <person name="Han C."/>
            <person name="Tapia R."/>
            <person name="Chen A."/>
            <person name="Kyrpides N."/>
            <person name="Mavromatis K."/>
            <person name="Markowitz V."/>
            <person name="Szeto E."/>
            <person name="Ivanova N."/>
            <person name="Pagani I."/>
            <person name="Pati A."/>
            <person name="Goodwin L."/>
            <person name="Nordberg H.P."/>
            <person name="Cantor M.N."/>
            <person name="Hua S.X."/>
            <person name="Woyke T."/>
            <person name="Kerfeld C.A."/>
        </authorList>
    </citation>
    <scope>NUCLEOTIDE SEQUENCE [LARGE SCALE GENOMIC DNA]</scope>
    <source>
        <strain evidence="9 10">PCC 7113</strain>
    </source>
</reference>
<evidence type="ECO:0000313" key="10">
    <source>
        <dbReference type="Proteomes" id="UP000010471"/>
    </source>
</evidence>
<dbReference type="InterPro" id="IPR036097">
    <property type="entry name" value="HisK_dim/P_sf"/>
</dbReference>
<dbReference type="HOGENOM" id="CLU_000445_89_2_3"/>
<dbReference type="SUPFAM" id="SSF47384">
    <property type="entry name" value="Homodimeric domain of signal transducing histidine kinase"/>
    <property type="match status" value="1"/>
</dbReference>
<evidence type="ECO:0000313" key="9">
    <source>
        <dbReference type="EMBL" id="AFZ17293.1"/>
    </source>
</evidence>
<dbReference type="EC" id="2.7.13.3" evidence="2"/>
<evidence type="ECO:0000256" key="6">
    <source>
        <dbReference type="ARBA" id="ARBA00023012"/>
    </source>
</evidence>
<keyword evidence="10" id="KW-1185">Reference proteome</keyword>
<dbReference type="SUPFAM" id="SSF55785">
    <property type="entry name" value="PYP-like sensor domain (PAS domain)"/>
    <property type="match status" value="1"/>
</dbReference>
<dbReference type="RefSeq" id="WP_015181453.1">
    <property type="nucleotide sequence ID" value="NC_019738.1"/>
</dbReference>
<dbReference type="OrthoDB" id="9773956at2"/>
<dbReference type="InterPro" id="IPR003661">
    <property type="entry name" value="HisK_dim/P_dom"/>
</dbReference>
<dbReference type="InterPro" id="IPR004358">
    <property type="entry name" value="Sig_transdc_His_kin-like_C"/>
</dbReference>
<dbReference type="Pfam" id="PF00512">
    <property type="entry name" value="HisKA"/>
    <property type="match status" value="1"/>
</dbReference>
<dbReference type="SMART" id="SM00388">
    <property type="entry name" value="HisKA"/>
    <property type="match status" value="1"/>
</dbReference>
<keyword evidence="4" id="KW-0808">Transferase</keyword>
<dbReference type="CDD" id="cd00082">
    <property type="entry name" value="HisKA"/>
    <property type="match status" value="1"/>
</dbReference>
<evidence type="ECO:0000256" key="7">
    <source>
        <dbReference type="ARBA" id="ARBA00023136"/>
    </source>
</evidence>
<evidence type="ECO:0000256" key="1">
    <source>
        <dbReference type="ARBA" id="ARBA00000085"/>
    </source>
</evidence>
<dbReference type="PRINTS" id="PR00344">
    <property type="entry name" value="BCTRLSENSOR"/>
</dbReference>
<dbReference type="Pfam" id="PF13188">
    <property type="entry name" value="PAS_8"/>
    <property type="match status" value="1"/>
</dbReference>
<keyword evidence="5 9" id="KW-0418">Kinase</keyword>
<dbReference type="PROSITE" id="PS50109">
    <property type="entry name" value="HIS_KIN"/>
    <property type="match status" value="1"/>
</dbReference>
<feature type="domain" description="Histidine kinase" evidence="8">
    <location>
        <begin position="197"/>
        <end position="454"/>
    </location>
</feature>
<dbReference type="SMART" id="SM00091">
    <property type="entry name" value="PAS"/>
    <property type="match status" value="1"/>
</dbReference>
<evidence type="ECO:0000256" key="4">
    <source>
        <dbReference type="ARBA" id="ARBA00022679"/>
    </source>
</evidence>
<dbReference type="SUPFAM" id="SSF55874">
    <property type="entry name" value="ATPase domain of HSP90 chaperone/DNA topoisomerase II/histidine kinase"/>
    <property type="match status" value="1"/>
</dbReference>
<dbReference type="GO" id="GO:0005886">
    <property type="term" value="C:plasma membrane"/>
    <property type="evidence" value="ECO:0007669"/>
    <property type="project" value="TreeGrafter"/>
</dbReference>
<dbReference type="PANTHER" id="PTHR45453:SF1">
    <property type="entry name" value="PHOSPHATE REGULON SENSOR PROTEIN PHOR"/>
    <property type="match status" value="1"/>
</dbReference>
<evidence type="ECO:0000256" key="2">
    <source>
        <dbReference type="ARBA" id="ARBA00012438"/>
    </source>
</evidence>
<dbReference type="eggNOG" id="COG5002">
    <property type="taxonomic scope" value="Bacteria"/>
</dbReference>
<dbReference type="GO" id="GO:0004721">
    <property type="term" value="F:phosphoprotein phosphatase activity"/>
    <property type="evidence" value="ECO:0007669"/>
    <property type="project" value="TreeGrafter"/>
</dbReference>
<dbReference type="PATRIC" id="fig|1173027.3.peg.1569"/>
<evidence type="ECO:0000259" key="8">
    <source>
        <dbReference type="PROSITE" id="PS50109"/>
    </source>
</evidence>
<dbReference type="InterPro" id="IPR003594">
    <property type="entry name" value="HATPase_dom"/>
</dbReference>
<keyword evidence="6" id="KW-0902">Two-component regulatory system</keyword>
<dbReference type="Gene3D" id="3.30.565.10">
    <property type="entry name" value="Histidine kinase-like ATPase, C-terminal domain"/>
    <property type="match status" value="1"/>
</dbReference>
<dbReference type="EMBL" id="CP003630">
    <property type="protein sequence ID" value="AFZ17293.1"/>
    <property type="molecule type" value="Genomic_DNA"/>
</dbReference>
<dbReference type="InterPro" id="IPR036890">
    <property type="entry name" value="HATPase_C_sf"/>
</dbReference>
<name>K9WAN4_9CYAN</name>
<dbReference type="GO" id="GO:0000155">
    <property type="term" value="F:phosphorelay sensor kinase activity"/>
    <property type="evidence" value="ECO:0007669"/>
    <property type="project" value="InterPro"/>
</dbReference>
<dbReference type="InterPro" id="IPR000014">
    <property type="entry name" value="PAS"/>
</dbReference>
<protein>
    <recommendedName>
        <fullName evidence="2">histidine kinase</fullName>
        <ecNumber evidence="2">2.7.13.3</ecNumber>
    </recommendedName>
</protein>
<dbReference type="Proteomes" id="UP000010471">
    <property type="component" value="Chromosome"/>
</dbReference>
<gene>
    <name evidence="9" type="ORF">Mic7113_1414</name>
</gene>
<dbReference type="KEGG" id="mic:Mic7113_1414"/>
<dbReference type="Gene3D" id="1.10.287.130">
    <property type="match status" value="1"/>
</dbReference>
<dbReference type="CDD" id="cd00075">
    <property type="entry name" value="HATPase"/>
    <property type="match status" value="1"/>
</dbReference>
<sequence length="457" mass="51792">MTLLAFLLGLAVGIGFCLWQRQRLQRQLEQMLGVLQTDSSSKALSAVSRLRQEIALANEHRAKLEEKLQTGRRLLEVAPFGYLQVDEENRLLWCNEQARQLLQIDRWEPGQLRLLLELVRSYELDQLIEQTRHQQKPTIQEWVFHPPCLDGEAMGDVQLLTLRASSWPLPHGQVGVFLENRQPLVELAQSRNQWFSDLAHELRTPLTSIRLVAEALQGRLENPARRWVEQLLHETNRLINLVQNWLELSNLEKNPSKSLTYQSVELRSLIQSTWQTLEPLAQQKQLCLAYFGLDTVWLRADEARLTQVFLNLFDNSIKHSFPQVTIQVEVTRLEAPAVDSEVEVRVDSFPLGNASNGLEGETSGSLIQIDIIDSGAGFTESDLPHVFKRLYRGDPSRQKSPSTSEPCTIAVSSGSGLGLSIVQQIIQAHGGTVQAKNHPETKGAWLQIKLPDRKNLL</sequence>
<dbReference type="GO" id="GO:0016036">
    <property type="term" value="P:cellular response to phosphate starvation"/>
    <property type="evidence" value="ECO:0007669"/>
    <property type="project" value="TreeGrafter"/>
</dbReference>
<keyword evidence="7" id="KW-0472">Membrane</keyword>
<proteinExistence type="predicted"/>
<comment type="catalytic activity">
    <reaction evidence="1">
        <text>ATP + protein L-histidine = ADP + protein N-phospho-L-histidine.</text>
        <dbReference type="EC" id="2.7.13.3"/>
    </reaction>
</comment>
<dbReference type="InterPro" id="IPR050351">
    <property type="entry name" value="BphY/WalK/GraS-like"/>
</dbReference>
<organism evidence="9 10">
    <name type="scientific">Allocoleopsis franciscana PCC 7113</name>
    <dbReference type="NCBI Taxonomy" id="1173027"/>
    <lineage>
        <taxon>Bacteria</taxon>
        <taxon>Bacillati</taxon>
        <taxon>Cyanobacteriota</taxon>
        <taxon>Cyanophyceae</taxon>
        <taxon>Coleofasciculales</taxon>
        <taxon>Coleofasciculaceae</taxon>
        <taxon>Allocoleopsis</taxon>
        <taxon>Allocoleopsis franciscana</taxon>
    </lineage>
</organism>